<dbReference type="AlphaFoldDB" id="A0A1R2B4W3"/>
<dbReference type="EMBL" id="MPUH01000955">
    <property type="protein sequence ID" value="OMJ71797.1"/>
    <property type="molecule type" value="Genomic_DNA"/>
</dbReference>
<keyword evidence="1" id="KW-0547">Nucleotide-binding</keyword>
<dbReference type="SUPFAM" id="SSF50447">
    <property type="entry name" value="Translation proteins"/>
    <property type="match status" value="1"/>
</dbReference>
<dbReference type="SUPFAM" id="SSF50465">
    <property type="entry name" value="EF-Tu/eEF-1alpha/eIF2-gamma C-terminal domain"/>
    <property type="match status" value="1"/>
</dbReference>
<dbReference type="OrthoDB" id="441802at2759"/>
<evidence type="ECO:0000256" key="3">
    <source>
        <dbReference type="SAM" id="MobiDB-lite"/>
    </source>
</evidence>
<feature type="compositionally biased region" description="Basic and acidic residues" evidence="3">
    <location>
        <begin position="27"/>
        <end position="40"/>
    </location>
</feature>
<dbReference type="Gene3D" id="2.40.30.10">
    <property type="entry name" value="Translation factors"/>
    <property type="match status" value="2"/>
</dbReference>
<evidence type="ECO:0000256" key="2">
    <source>
        <dbReference type="ARBA" id="ARBA00023134"/>
    </source>
</evidence>
<reference evidence="5 6" key="1">
    <citation type="submission" date="2016-11" db="EMBL/GenBank/DDBJ databases">
        <title>The macronuclear genome of Stentor coeruleus: a giant cell with tiny introns.</title>
        <authorList>
            <person name="Slabodnick M."/>
            <person name="Ruby J.G."/>
            <person name="Reiff S.B."/>
            <person name="Swart E.C."/>
            <person name="Gosai S."/>
            <person name="Prabakaran S."/>
            <person name="Witkowska E."/>
            <person name="Larue G.E."/>
            <person name="Fisher S."/>
            <person name="Freeman R.M."/>
            <person name="Gunawardena J."/>
            <person name="Chu W."/>
            <person name="Stover N.A."/>
            <person name="Gregory B.D."/>
            <person name="Nowacki M."/>
            <person name="Derisi J."/>
            <person name="Roy S.W."/>
            <person name="Marshall W.F."/>
            <person name="Sood P."/>
        </authorList>
    </citation>
    <scope>NUCLEOTIDE SEQUENCE [LARGE SCALE GENOMIC DNA]</scope>
    <source>
        <strain evidence="5">WM001</strain>
    </source>
</reference>
<dbReference type="InterPro" id="IPR050100">
    <property type="entry name" value="TRAFAC_GTPase_members"/>
</dbReference>
<feature type="compositionally biased region" description="Basic and acidic residues" evidence="3">
    <location>
        <begin position="54"/>
        <end position="63"/>
    </location>
</feature>
<feature type="compositionally biased region" description="Basic residues" evidence="3">
    <location>
        <begin position="41"/>
        <end position="53"/>
    </location>
</feature>
<dbReference type="SUPFAM" id="SSF52540">
    <property type="entry name" value="P-loop containing nucleoside triphosphate hydrolases"/>
    <property type="match status" value="1"/>
</dbReference>
<feature type="domain" description="GTP-eEF1A C-terminal" evidence="4">
    <location>
        <begin position="333"/>
        <end position="432"/>
    </location>
</feature>
<protein>
    <recommendedName>
        <fullName evidence="4">GTP-eEF1A C-terminal domain-containing protein</fullName>
    </recommendedName>
</protein>
<dbReference type="InterPro" id="IPR009001">
    <property type="entry name" value="Transl_elong_EF1A/Init_IF2_C"/>
</dbReference>
<keyword evidence="2" id="KW-0342">GTP-binding</keyword>
<dbReference type="Gene3D" id="3.40.50.300">
    <property type="entry name" value="P-loop containing nucleotide triphosphate hydrolases"/>
    <property type="match status" value="2"/>
</dbReference>
<dbReference type="PANTHER" id="PTHR23115">
    <property type="entry name" value="TRANSLATION FACTOR"/>
    <property type="match status" value="1"/>
</dbReference>
<dbReference type="Pfam" id="PF22594">
    <property type="entry name" value="GTP-eEF1A_C"/>
    <property type="match status" value="1"/>
</dbReference>
<dbReference type="GO" id="GO:0005525">
    <property type="term" value="F:GTP binding"/>
    <property type="evidence" value="ECO:0007669"/>
    <property type="project" value="UniProtKB-KW"/>
</dbReference>
<sequence>MESESKATFWNVDAQDFVPSGITDFTPKQEEHKKPEDKKKPYNKKQQHKKKKIHTDEKKHQNTKDPLSISIIGSNSSGKTTLAVTLSGSAHISHFNNCQIFTKDTKPRKYIFIDTAGSLESQILPISITDYSILAINVLEIREPHLKELGILLKNYLNGRLIVALTHVDQINWDHDLYNTSVIEVRRILDKCGVIDTLCVPIGGNINITQRISKDSAPWYSGKTLFQVLDTLEIPQKKIEKGVKVPIFAINGNSNDGYLGKVLSGNFTCNTKAMILPNNQRVDIVNIKDIKGGDIEKANAGEIVRITLKTPVEGRSLGLVLCEMLELSVVAKEFRAEVIFFNLEQNVVNPGFGFQIHLHSVIDDCTVVEIISVTDIETKAKVKTNNIRSDQKAMVVIQVNNSVCAENCSKGWDCLSKFSLVLGGKVVGVGKIVELHNRVEEVVSGMGF</sequence>
<dbReference type="InterPro" id="IPR009000">
    <property type="entry name" value="Transl_B-barrel_sf"/>
</dbReference>
<organism evidence="5 6">
    <name type="scientific">Stentor coeruleus</name>
    <dbReference type="NCBI Taxonomy" id="5963"/>
    <lineage>
        <taxon>Eukaryota</taxon>
        <taxon>Sar</taxon>
        <taxon>Alveolata</taxon>
        <taxon>Ciliophora</taxon>
        <taxon>Postciliodesmatophora</taxon>
        <taxon>Heterotrichea</taxon>
        <taxon>Heterotrichida</taxon>
        <taxon>Stentoridae</taxon>
        <taxon>Stentor</taxon>
    </lineage>
</organism>
<accession>A0A1R2B4W3</accession>
<evidence type="ECO:0000259" key="4">
    <source>
        <dbReference type="Pfam" id="PF22594"/>
    </source>
</evidence>
<keyword evidence="6" id="KW-1185">Reference proteome</keyword>
<dbReference type="InterPro" id="IPR054696">
    <property type="entry name" value="GTP-eEF1A_C"/>
</dbReference>
<evidence type="ECO:0000256" key="1">
    <source>
        <dbReference type="ARBA" id="ARBA00022741"/>
    </source>
</evidence>
<evidence type="ECO:0000313" key="5">
    <source>
        <dbReference type="EMBL" id="OMJ71797.1"/>
    </source>
</evidence>
<comment type="caution">
    <text evidence="5">The sequence shown here is derived from an EMBL/GenBank/DDBJ whole genome shotgun (WGS) entry which is preliminary data.</text>
</comment>
<name>A0A1R2B4W3_9CILI</name>
<evidence type="ECO:0000313" key="6">
    <source>
        <dbReference type="Proteomes" id="UP000187209"/>
    </source>
</evidence>
<dbReference type="InterPro" id="IPR027417">
    <property type="entry name" value="P-loop_NTPase"/>
</dbReference>
<feature type="region of interest" description="Disordered" evidence="3">
    <location>
        <begin position="18"/>
        <end position="65"/>
    </location>
</feature>
<dbReference type="Proteomes" id="UP000187209">
    <property type="component" value="Unassembled WGS sequence"/>
</dbReference>
<proteinExistence type="predicted"/>
<gene>
    <name evidence="5" type="ORF">SteCoe_29888</name>
</gene>